<dbReference type="AlphaFoldDB" id="A0A1J5TNI4"/>
<dbReference type="GO" id="GO:0031418">
    <property type="term" value="F:L-ascorbic acid binding"/>
    <property type="evidence" value="ECO:0007669"/>
    <property type="project" value="InterPro"/>
</dbReference>
<feature type="domain" description="Oxoglutarate/iron-dependent oxygenase C-terminal degradation" evidence="1">
    <location>
        <begin position="62"/>
        <end position="139"/>
    </location>
</feature>
<dbReference type="Proteomes" id="UP000183615">
    <property type="component" value="Unassembled WGS sequence"/>
</dbReference>
<dbReference type="InterPro" id="IPR019601">
    <property type="entry name" value="Oxoglutarate/Fe-dep_Oase_C"/>
</dbReference>
<dbReference type="GO" id="GO:0016706">
    <property type="term" value="F:2-oxoglutarate-dependent dioxygenase activity"/>
    <property type="evidence" value="ECO:0007669"/>
    <property type="project" value="InterPro"/>
</dbReference>
<accession>A0A1J5TNI4</accession>
<protein>
    <recommendedName>
        <fullName evidence="1">Oxoglutarate/iron-dependent oxygenase C-terminal degradation domain-containing protein</fullName>
    </recommendedName>
</protein>
<proteinExistence type="predicted"/>
<evidence type="ECO:0000313" key="2">
    <source>
        <dbReference type="EMBL" id="OIR22506.1"/>
    </source>
</evidence>
<dbReference type="Gene3D" id="2.60.120.620">
    <property type="entry name" value="q2cbj1_9rhob like domain"/>
    <property type="match status" value="1"/>
</dbReference>
<reference evidence="2 3" key="1">
    <citation type="submission" date="2016-08" db="EMBL/GenBank/DDBJ databases">
        <title>New Insights into Marine Group III Euryarchaeota, from dark to light.</title>
        <authorList>
            <person name="Haro-Moreno J.M."/>
            <person name="Rodriguez-Valera F."/>
            <person name="Lopez-Garcia P."/>
            <person name="Moreira D."/>
            <person name="Martin-Cuadrado A.B."/>
        </authorList>
    </citation>
    <scope>NUCLEOTIDE SEQUENCE [LARGE SCALE GENOMIC DNA]</scope>
    <source>
        <strain evidence="2">CG-Epi2</strain>
    </source>
</reference>
<gene>
    <name evidence="2" type="ORF">BET99_00545</name>
</gene>
<evidence type="ECO:0000313" key="3">
    <source>
        <dbReference type="Proteomes" id="UP000183615"/>
    </source>
</evidence>
<organism evidence="2 3">
    <name type="scientific">Marine Group III euryarchaeote CG-Epi2</name>
    <dbReference type="NCBI Taxonomy" id="1888996"/>
    <lineage>
        <taxon>Archaea</taxon>
        <taxon>Methanobacteriati</taxon>
        <taxon>Thermoplasmatota</taxon>
        <taxon>Thermoplasmata</taxon>
        <taxon>Candidatus Thermoprofundales</taxon>
    </lineage>
</organism>
<dbReference type="Pfam" id="PF10637">
    <property type="entry name" value="Ofd1_CTDD"/>
    <property type="match status" value="1"/>
</dbReference>
<sequence length="183" mass="21245">MVDINFYYLEDATISNLNRIFNSADIPFIRLSKFLNESPDIIEPELNFEEKIGYYNRKIGNALLDDFWKSSDFRVFLSKATGLKPKFRKSNHISYSPGDYSLLHMDESETNRLLVVYDLTKEWKHEWGGYDLYTSPDKDPLVCNRDFGSLMIVKLNSGDLSCTRYVSLKAQFSANIDCISYDL</sequence>
<evidence type="ECO:0000259" key="1">
    <source>
        <dbReference type="Pfam" id="PF10637"/>
    </source>
</evidence>
<dbReference type="GO" id="GO:0005506">
    <property type="term" value="F:iron ion binding"/>
    <property type="evidence" value="ECO:0007669"/>
    <property type="project" value="InterPro"/>
</dbReference>
<name>A0A1J5TNI4_9ARCH</name>
<dbReference type="EMBL" id="MIYZ01000012">
    <property type="protein sequence ID" value="OIR22506.1"/>
    <property type="molecule type" value="Genomic_DNA"/>
</dbReference>
<comment type="caution">
    <text evidence="2">The sequence shown here is derived from an EMBL/GenBank/DDBJ whole genome shotgun (WGS) entry which is preliminary data.</text>
</comment>